<comment type="subunit">
    <text evidence="10">Forms a ring-shaped head-to-tail homodimer around DNA.</text>
</comment>
<evidence type="ECO:0000259" key="12">
    <source>
        <dbReference type="Pfam" id="PF02767"/>
    </source>
</evidence>
<protein>
    <recommendedName>
        <fullName evidence="3 10">Beta sliding clamp</fullName>
    </recommendedName>
</protein>
<evidence type="ECO:0000256" key="6">
    <source>
        <dbReference type="ARBA" id="ARBA00022695"/>
    </source>
</evidence>
<dbReference type="GO" id="GO:0003887">
    <property type="term" value="F:DNA-directed DNA polymerase activity"/>
    <property type="evidence" value="ECO:0007669"/>
    <property type="project" value="UniProtKB-UniRule"/>
</dbReference>
<feature type="domain" description="DNA polymerase III beta sliding clamp C-terminal" evidence="13">
    <location>
        <begin position="255"/>
        <end position="373"/>
    </location>
</feature>
<reference evidence="14 15" key="1">
    <citation type="submission" date="2016-09" db="EMBL/GenBank/DDBJ databases">
        <title>The complete genome sequences of Rhizobium gallicum, symbiovars gallicum and phaseoli, symbionts associated to common bean (Phaseolus vulgaris).</title>
        <authorList>
            <person name="Bustos P."/>
            <person name="Santamaria R.I."/>
            <person name="Perez-Carrascal O.M."/>
            <person name="Juarez S."/>
            <person name="Lozano L."/>
            <person name="Martinez-Flores I."/>
            <person name="Martinez-Romero E."/>
            <person name="Cevallos M."/>
            <person name="Romero D."/>
            <person name="Davila G."/>
            <person name="Gonzalez V."/>
        </authorList>
    </citation>
    <scope>NUCLEOTIDE SEQUENCE [LARGE SCALE GENOMIC DNA]</scope>
    <source>
        <strain evidence="14 15">8C-3</strain>
    </source>
</reference>
<sequence length="375" mass="39913">MFTAEKSALMAALALTANVVEKRNTIPILQNVLIEAGAAPGSLSARLTNLDIEASTPFKAIADVDFEPFTVPAGLLADIVRKLPDGCDVTVKRKGGKLDAVVIEAGRSKFSLQVLPASDFHEMKVPGGFQHRFTIAAGDFAAAITACGFAVSTEETRYYLNGIFLHPTAADAEHQGVILVATDGHRLSKRYVKAEMDPAMPGVIIPRQSIKVIEKILPKAGEIIVELSENLIRLSGGSSLITSKLVDGTFPDYVRVVPNGHDMEATLDAPTLAAAIDRVATVSGERGRAVRFSFAGGQLHLEVKNPDAGDASDTLSYDGHAELEIGFNARYVNDALSHLPGEQLTMALGDTNSPAVLRSIGAHPENLIVLMPMRV</sequence>
<evidence type="ECO:0000256" key="1">
    <source>
        <dbReference type="ARBA" id="ARBA00004496"/>
    </source>
</evidence>
<evidence type="ECO:0000313" key="15">
    <source>
        <dbReference type="Proteomes" id="UP000185109"/>
    </source>
</evidence>
<dbReference type="EMBL" id="CP017241">
    <property type="protein sequence ID" value="APO74232.1"/>
    <property type="molecule type" value="Genomic_DNA"/>
</dbReference>
<comment type="function">
    <text evidence="10">Confers DNA tethering and processivity to DNA polymerases and other proteins. Acts as a clamp, forming a ring around DNA (a reaction catalyzed by the clamp-loading complex) which diffuses in an ATP-independent manner freely and bidirectionally along dsDNA. Initially characterized for its ability to contact the catalytic subunit of DNA polymerase III (Pol III), a complex, multichain enzyme responsible for most of the replicative synthesis in bacteria; Pol III exhibits 3'-5' exonuclease proofreading activity. The beta chain is required for initiation of replication as well as for processivity of DNA replication.</text>
</comment>
<proteinExistence type="inferred from homology"/>
<dbReference type="PANTHER" id="PTHR30478">
    <property type="entry name" value="DNA POLYMERASE III SUBUNIT BETA"/>
    <property type="match status" value="1"/>
</dbReference>
<evidence type="ECO:0000256" key="3">
    <source>
        <dbReference type="ARBA" id="ARBA00021035"/>
    </source>
</evidence>
<dbReference type="Gene3D" id="3.70.10.10">
    <property type="match status" value="1"/>
</dbReference>
<dbReference type="InterPro" id="IPR046938">
    <property type="entry name" value="DNA_clamp_sf"/>
</dbReference>
<dbReference type="AlphaFoldDB" id="A0A1L5P240"/>
<keyword evidence="9" id="KW-0238">DNA-binding</keyword>
<keyword evidence="5 10" id="KW-0808">Transferase</keyword>
<feature type="domain" description="DNA polymerase III beta sliding clamp N-terminal" evidence="11">
    <location>
        <begin position="2"/>
        <end position="123"/>
    </location>
</feature>
<dbReference type="Pfam" id="PF02767">
    <property type="entry name" value="DNA_pol3_beta_2"/>
    <property type="match status" value="1"/>
</dbReference>
<dbReference type="Proteomes" id="UP000185109">
    <property type="component" value="Chromosome"/>
</dbReference>
<evidence type="ECO:0000256" key="2">
    <source>
        <dbReference type="ARBA" id="ARBA00010752"/>
    </source>
</evidence>
<gene>
    <name evidence="14" type="primary">dnaN-2</name>
    <name evidence="14" type="ORF">AM571_CH01396</name>
</gene>
<dbReference type="SUPFAM" id="SSF55979">
    <property type="entry name" value="DNA clamp"/>
    <property type="match status" value="3"/>
</dbReference>
<dbReference type="SMART" id="SM00480">
    <property type="entry name" value="POL3Bc"/>
    <property type="match status" value="1"/>
</dbReference>
<dbReference type="Pfam" id="PF00712">
    <property type="entry name" value="DNA_pol3_beta"/>
    <property type="match status" value="1"/>
</dbReference>
<dbReference type="InterPro" id="IPR022637">
    <property type="entry name" value="DNA_polIII_beta_cen"/>
</dbReference>
<evidence type="ECO:0000256" key="5">
    <source>
        <dbReference type="ARBA" id="ARBA00022679"/>
    </source>
</evidence>
<evidence type="ECO:0000259" key="11">
    <source>
        <dbReference type="Pfam" id="PF00712"/>
    </source>
</evidence>
<dbReference type="PIRSF" id="PIRSF000804">
    <property type="entry name" value="DNA_pol_III_b"/>
    <property type="match status" value="1"/>
</dbReference>
<dbReference type="NCBIfam" id="TIGR00663">
    <property type="entry name" value="dnan"/>
    <property type="match status" value="1"/>
</dbReference>
<dbReference type="GO" id="GO:0006271">
    <property type="term" value="P:DNA strand elongation involved in DNA replication"/>
    <property type="evidence" value="ECO:0007669"/>
    <property type="project" value="TreeGrafter"/>
</dbReference>
<keyword evidence="7 10" id="KW-0235">DNA replication</keyword>
<evidence type="ECO:0000256" key="8">
    <source>
        <dbReference type="ARBA" id="ARBA00022932"/>
    </source>
</evidence>
<accession>A0A1L5P240</accession>
<keyword evidence="4 10" id="KW-0963">Cytoplasm</keyword>
<dbReference type="GO" id="GO:0005737">
    <property type="term" value="C:cytoplasm"/>
    <property type="evidence" value="ECO:0007669"/>
    <property type="project" value="UniProtKB-SubCell"/>
</dbReference>
<feature type="domain" description="DNA polymerase III beta sliding clamp central" evidence="12">
    <location>
        <begin position="136"/>
        <end position="252"/>
    </location>
</feature>
<evidence type="ECO:0000313" key="14">
    <source>
        <dbReference type="EMBL" id="APO74232.1"/>
    </source>
</evidence>
<dbReference type="InterPro" id="IPR022634">
    <property type="entry name" value="DNA_polIII_beta_N"/>
</dbReference>
<evidence type="ECO:0000256" key="10">
    <source>
        <dbReference type="PIRNR" id="PIRNR000804"/>
    </source>
</evidence>
<evidence type="ECO:0000256" key="4">
    <source>
        <dbReference type="ARBA" id="ARBA00022490"/>
    </source>
</evidence>
<comment type="subcellular location">
    <subcellularLocation>
        <location evidence="1 10">Cytoplasm</location>
    </subcellularLocation>
</comment>
<keyword evidence="8 10" id="KW-0239">DNA-directed DNA polymerase</keyword>
<name>A0A1L5P240_RHIET</name>
<dbReference type="InterPro" id="IPR001001">
    <property type="entry name" value="DNA_polIII_beta"/>
</dbReference>
<dbReference type="InterPro" id="IPR022635">
    <property type="entry name" value="DNA_polIII_beta_C"/>
</dbReference>
<dbReference type="RefSeq" id="WP_074060797.1">
    <property type="nucleotide sequence ID" value="NZ_CP017241.1"/>
</dbReference>
<dbReference type="CDD" id="cd00140">
    <property type="entry name" value="beta_clamp"/>
    <property type="match status" value="1"/>
</dbReference>
<evidence type="ECO:0000256" key="7">
    <source>
        <dbReference type="ARBA" id="ARBA00022705"/>
    </source>
</evidence>
<comment type="similarity">
    <text evidence="2 10">Belongs to the beta sliding clamp family.</text>
</comment>
<evidence type="ECO:0000259" key="13">
    <source>
        <dbReference type="Pfam" id="PF02768"/>
    </source>
</evidence>
<dbReference type="GO" id="GO:0008408">
    <property type="term" value="F:3'-5' exonuclease activity"/>
    <property type="evidence" value="ECO:0007669"/>
    <property type="project" value="InterPro"/>
</dbReference>
<dbReference type="GO" id="GO:0009360">
    <property type="term" value="C:DNA polymerase III complex"/>
    <property type="evidence" value="ECO:0007669"/>
    <property type="project" value="InterPro"/>
</dbReference>
<dbReference type="Gene3D" id="3.10.150.10">
    <property type="entry name" value="DNA Polymerase III, subunit A, domain 2"/>
    <property type="match status" value="1"/>
</dbReference>
<dbReference type="Pfam" id="PF02768">
    <property type="entry name" value="DNA_pol3_beta_3"/>
    <property type="match status" value="1"/>
</dbReference>
<organism evidence="14 15">
    <name type="scientific">Rhizobium etli 8C-3</name>
    <dbReference type="NCBI Taxonomy" id="538025"/>
    <lineage>
        <taxon>Bacteria</taxon>
        <taxon>Pseudomonadati</taxon>
        <taxon>Pseudomonadota</taxon>
        <taxon>Alphaproteobacteria</taxon>
        <taxon>Hyphomicrobiales</taxon>
        <taxon>Rhizobiaceae</taxon>
        <taxon>Rhizobium/Agrobacterium group</taxon>
        <taxon>Rhizobium</taxon>
    </lineage>
</organism>
<evidence type="ECO:0000256" key="9">
    <source>
        <dbReference type="ARBA" id="ARBA00023125"/>
    </source>
</evidence>
<dbReference type="PANTHER" id="PTHR30478:SF0">
    <property type="entry name" value="BETA SLIDING CLAMP"/>
    <property type="match status" value="1"/>
</dbReference>
<keyword evidence="6 10" id="KW-0548">Nucleotidyltransferase</keyword>
<dbReference type="GO" id="GO:0003677">
    <property type="term" value="F:DNA binding"/>
    <property type="evidence" value="ECO:0007669"/>
    <property type="project" value="UniProtKB-UniRule"/>
</dbReference>